<keyword evidence="2" id="KW-0808">Transferase</keyword>
<evidence type="ECO:0000259" key="4">
    <source>
        <dbReference type="Pfam" id="PF01170"/>
    </source>
</evidence>
<dbReference type="CDD" id="cd11715">
    <property type="entry name" value="THUMP_AdoMetMT"/>
    <property type="match status" value="1"/>
</dbReference>
<feature type="region of interest" description="Disordered" evidence="3">
    <location>
        <begin position="64"/>
        <end position="104"/>
    </location>
</feature>
<accession>A0A8T0HK37</accession>
<evidence type="ECO:0000256" key="2">
    <source>
        <dbReference type="ARBA" id="ARBA00022679"/>
    </source>
</evidence>
<organism evidence="6 7">
    <name type="scientific">Ceratodon purpureus</name>
    <name type="common">Fire moss</name>
    <name type="synonym">Dicranum purpureum</name>
    <dbReference type="NCBI Taxonomy" id="3225"/>
    <lineage>
        <taxon>Eukaryota</taxon>
        <taxon>Viridiplantae</taxon>
        <taxon>Streptophyta</taxon>
        <taxon>Embryophyta</taxon>
        <taxon>Bryophyta</taxon>
        <taxon>Bryophytina</taxon>
        <taxon>Bryopsida</taxon>
        <taxon>Dicranidae</taxon>
        <taxon>Pseudoditrichales</taxon>
        <taxon>Ditrichaceae</taxon>
        <taxon>Ceratodon</taxon>
    </lineage>
</organism>
<dbReference type="InterPro" id="IPR000241">
    <property type="entry name" value="RlmKL-like_Mtase"/>
</dbReference>
<dbReference type="InterPro" id="IPR029063">
    <property type="entry name" value="SAM-dependent_MTases_sf"/>
</dbReference>
<dbReference type="Proteomes" id="UP000822688">
    <property type="component" value="Chromosome 6"/>
</dbReference>
<dbReference type="InterPro" id="IPR053943">
    <property type="entry name" value="RlmKL-like_Mtase_CS"/>
</dbReference>
<evidence type="ECO:0000313" key="6">
    <source>
        <dbReference type="EMBL" id="KAG0571166.1"/>
    </source>
</evidence>
<dbReference type="Gene3D" id="3.40.50.150">
    <property type="entry name" value="Vaccinia Virus protein VP39"/>
    <property type="match status" value="1"/>
</dbReference>
<keyword evidence="1" id="KW-0489">Methyltransferase</keyword>
<dbReference type="EMBL" id="CM026427">
    <property type="protein sequence ID" value="KAG0571166.1"/>
    <property type="molecule type" value="Genomic_DNA"/>
</dbReference>
<gene>
    <name evidence="6" type="ORF">KC19_6G216400</name>
</gene>
<dbReference type="GO" id="GO:0043527">
    <property type="term" value="C:tRNA methyltransferase complex"/>
    <property type="evidence" value="ECO:0007669"/>
    <property type="project" value="UniProtKB-ARBA"/>
</dbReference>
<feature type="compositionally biased region" description="Polar residues" evidence="3">
    <location>
        <begin position="77"/>
        <end position="86"/>
    </location>
</feature>
<reference evidence="6 7" key="1">
    <citation type="submission" date="2020-06" db="EMBL/GenBank/DDBJ databases">
        <title>WGS assembly of Ceratodon purpureus strain R40.</title>
        <authorList>
            <person name="Carey S.B."/>
            <person name="Jenkins J."/>
            <person name="Shu S."/>
            <person name="Lovell J.T."/>
            <person name="Sreedasyam A."/>
            <person name="Maumus F."/>
            <person name="Tiley G.P."/>
            <person name="Fernandez-Pozo N."/>
            <person name="Barry K."/>
            <person name="Chen C."/>
            <person name="Wang M."/>
            <person name="Lipzen A."/>
            <person name="Daum C."/>
            <person name="Saski C.A."/>
            <person name="Payton A.C."/>
            <person name="Mcbreen J.C."/>
            <person name="Conrad R.E."/>
            <person name="Kollar L.M."/>
            <person name="Olsson S."/>
            <person name="Huttunen S."/>
            <person name="Landis J.B."/>
            <person name="Wickett N.J."/>
            <person name="Johnson M.G."/>
            <person name="Rensing S.A."/>
            <person name="Grimwood J."/>
            <person name="Schmutz J."/>
            <person name="Mcdaniel S.F."/>
        </authorList>
    </citation>
    <scope>NUCLEOTIDE SEQUENCE [LARGE SCALE GENOMIC DNA]</scope>
    <source>
        <strain evidence="6 7">R40</strain>
    </source>
</reference>
<dbReference type="GO" id="GO:0003676">
    <property type="term" value="F:nucleic acid binding"/>
    <property type="evidence" value="ECO:0007669"/>
    <property type="project" value="InterPro"/>
</dbReference>
<feature type="domain" description="Ribosomal RNA large subunit methyltransferase K/L-like methyltransferase" evidence="4">
    <location>
        <begin position="367"/>
        <end position="548"/>
    </location>
</feature>
<dbReference type="Pfam" id="PF22020">
    <property type="entry name" value="RlmL_1st"/>
    <property type="match status" value="1"/>
</dbReference>
<sequence length="572" mass="62604">MAAACRFGLLHGENNLALTGSTMHRNLSSIGSLSGIMWNSKLPGTTGVAKRGIFSITTTSQVRSYGSNSRDEAARAPSSSSVTQKGRYTRGLNVKDEERPSRSRITVPQMTRTGRSETLTKYYATCAPGLEKVLAAELSSPLISAQEVEEGSAGVSFVGTKVTGYKANLWLRTAVRVLVQLAAGPLPLGRGQYDPVYMFVREAVDWPSLLVDESSEQYGRRESSGDREDVLPSSRARPATRASPQGYKFRNFVVQSRVWSCTDISSSEFATLRAKDAICDSVRDACGGNRPEPPEKGVVVDVPLFLSLYRDTAVLYRDLSGVSLHKRGYRDVMHKASLNEGIAAACLTITGWNPAVAGFGDANKNALQKERVLLDPMCGSGTFLIEAALMASNFAPGLLRRQWPFQAWHDFDQSAWKQCKDAALSAQLSSVPGVRLLGNDIHEGALSLCKKDAKTAGVLHLLELSCEDCQNYEPPVVPSLVVTNPPWGTRLTDEFSDGESEWLHATWQSLGRFLKEHCSLADVYVLSGNAEVTRAMHMRADKKWPVTVGGQERKLLHYHVLPPKARSEPIRQ</sequence>
<comment type="caution">
    <text evidence="6">The sequence shown here is derived from an EMBL/GenBank/DDBJ whole genome shotgun (WGS) entry which is preliminary data.</text>
</comment>
<dbReference type="Gene3D" id="3.30.2130.30">
    <property type="match status" value="1"/>
</dbReference>
<evidence type="ECO:0000256" key="3">
    <source>
        <dbReference type="SAM" id="MobiDB-lite"/>
    </source>
</evidence>
<protein>
    <submittedName>
        <fullName evidence="6">Uncharacterized protein</fullName>
    </submittedName>
</protein>
<dbReference type="InterPro" id="IPR054170">
    <property type="entry name" value="RlmL_1st"/>
</dbReference>
<feature type="domain" description="RlmL ferredoxin-like" evidence="5">
    <location>
        <begin position="122"/>
        <end position="178"/>
    </location>
</feature>
<dbReference type="GO" id="GO:0032259">
    <property type="term" value="P:methylation"/>
    <property type="evidence" value="ECO:0007669"/>
    <property type="project" value="UniProtKB-KW"/>
</dbReference>
<dbReference type="GO" id="GO:0008168">
    <property type="term" value="F:methyltransferase activity"/>
    <property type="evidence" value="ECO:0007669"/>
    <property type="project" value="UniProtKB-KW"/>
</dbReference>
<evidence type="ECO:0000259" key="5">
    <source>
        <dbReference type="Pfam" id="PF22020"/>
    </source>
</evidence>
<dbReference type="AlphaFoldDB" id="A0A8T0HK37"/>
<dbReference type="InterPro" id="IPR002052">
    <property type="entry name" value="DNA_methylase_N6_adenine_CS"/>
</dbReference>
<evidence type="ECO:0000313" key="7">
    <source>
        <dbReference type="Proteomes" id="UP000822688"/>
    </source>
</evidence>
<dbReference type="PRINTS" id="PR00507">
    <property type="entry name" value="N12N6MTFRASE"/>
</dbReference>
<dbReference type="PROSITE" id="PS01261">
    <property type="entry name" value="UPF0020"/>
    <property type="match status" value="1"/>
</dbReference>
<evidence type="ECO:0000256" key="1">
    <source>
        <dbReference type="ARBA" id="ARBA00022603"/>
    </source>
</evidence>
<dbReference type="PROSITE" id="PS00092">
    <property type="entry name" value="N6_MTASE"/>
    <property type="match status" value="1"/>
</dbReference>
<dbReference type="Pfam" id="PF01170">
    <property type="entry name" value="UPF0020"/>
    <property type="match status" value="1"/>
</dbReference>
<dbReference type="PANTHER" id="PTHR47313">
    <property type="entry name" value="RIBOSOMAL RNA LARGE SUBUNIT METHYLTRANSFERASE K/L"/>
    <property type="match status" value="1"/>
</dbReference>
<dbReference type="PANTHER" id="PTHR47313:SF1">
    <property type="entry name" value="RIBOSOMAL RNA LARGE SUBUNIT METHYLTRANSFERASE K_L"/>
    <property type="match status" value="1"/>
</dbReference>
<keyword evidence="7" id="KW-1185">Reference proteome</keyword>
<name>A0A8T0HK37_CERPU</name>
<feature type="compositionally biased region" description="Basic and acidic residues" evidence="3">
    <location>
        <begin position="218"/>
        <end position="230"/>
    </location>
</feature>
<feature type="region of interest" description="Disordered" evidence="3">
    <location>
        <begin position="217"/>
        <end position="242"/>
    </location>
</feature>
<proteinExistence type="predicted"/>
<dbReference type="SUPFAM" id="SSF53335">
    <property type="entry name" value="S-adenosyl-L-methionine-dependent methyltransferases"/>
    <property type="match status" value="1"/>
</dbReference>